<evidence type="ECO:0000313" key="1">
    <source>
        <dbReference type="EMBL" id="JAD59899.1"/>
    </source>
</evidence>
<reference evidence="1" key="1">
    <citation type="submission" date="2014-09" db="EMBL/GenBank/DDBJ databases">
        <authorList>
            <person name="Magalhaes I.L.F."/>
            <person name="Oliveira U."/>
            <person name="Santos F.R."/>
            <person name="Vidigal T.H.D.A."/>
            <person name="Brescovit A.D."/>
            <person name="Santos A.J."/>
        </authorList>
    </citation>
    <scope>NUCLEOTIDE SEQUENCE</scope>
    <source>
        <tissue evidence="1">Shoot tissue taken approximately 20 cm above the soil surface</tissue>
    </source>
</reference>
<sequence>MGNLELQIVFVFWPRTSLIELLLKVCLYSYASLLLLGLQVNPQILRFRIFKDGICLD</sequence>
<accession>A0A0A9B7A5</accession>
<dbReference type="EMBL" id="GBRH01237996">
    <property type="protein sequence ID" value="JAD59899.1"/>
    <property type="molecule type" value="Transcribed_RNA"/>
</dbReference>
<protein>
    <submittedName>
        <fullName evidence="1">Uncharacterized protein</fullName>
    </submittedName>
</protein>
<name>A0A0A9B7A5_ARUDO</name>
<reference evidence="1" key="2">
    <citation type="journal article" date="2015" name="Data Brief">
        <title>Shoot transcriptome of the giant reed, Arundo donax.</title>
        <authorList>
            <person name="Barrero R.A."/>
            <person name="Guerrero F.D."/>
            <person name="Moolhuijzen P."/>
            <person name="Goolsby J.A."/>
            <person name="Tidwell J."/>
            <person name="Bellgard S.E."/>
            <person name="Bellgard M.I."/>
        </authorList>
    </citation>
    <scope>NUCLEOTIDE SEQUENCE</scope>
    <source>
        <tissue evidence="1">Shoot tissue taken approximately 20 cm above the soil surface</tissue>
    </source>
</reference>
<dbReference type="AlphaFoldDB" id="A0A0A9B7A5"/>
<organism evidence="1">
    <name type="scientific">Arundo donax</name>
    <name type="common">Giant reed</name>
    <name type="synonym">Donax arundinaceus</name>
    <dbReference type="NCBI Taxonomy" id="35708"/>
    <lineage>
        <taxon>Eukaryota</taxon>
        <taxon>Viridiplantae</taxon>
        <taxon>Streptophyta</taxon>
        <taxon>Embryophyta</taxon>
        <taxon>Tracheophyta</taxon>
        <taxon>Spermatophyta</taxon>
        <taxon>Magnoliopsida</taxon>
        <taxon>Liliopsida</taxon>
        <taxon>Poales</taxon>
        <taxon>Poaceae</taxon>
        <taxon>PACMAD clade</taxon>
        <taxon>Arundinoideae</taxon>
        <taxon>Arundineae</taxon>
        <taxon>Arundo</taxon>
    </lineage>
</organism>
<proteinExistence type="predicted"/>